<dbReference type="InParanoid" id="D3B7U2"/>
<evidence type="ECO:0000256" key="1">
    <source>
        <dbReference type="SAM" id="MobiDB-lite"/>
    </source>
</evidence>
<dbReference type="RefSeq" id="XP_020434952.1">
    <property type="nucleotide sequence ID" value="XM_020575432.1"/>
</dbReference>
<dbReference type="GeneID" id="31360017"/>
<name>D3B7U2_HETP5</name>
<dbReference type="Proteomes" id="UP000001396">
    <property type="component" value="Unassembled WGS sequence"/>
</dbReference>
<feature type="compositionally biased region" description="Low complexity" evidence="1">
    <location>
        <begin position="95"/>
        <end position="112"/>
    </location>
</feature>
<organism evidence="2 3">
    <name type="scientific">Heterostelium pallidum (strain ATCC 26659 / Pp 5 / PN500)</name>
    <name type="common">Cellular slime mold</name>
    <name type="synonym">Polysphondylium pallidum</name>
    <dbReference type="NCBI Taxonomy" id="670386"/>
    <lineage>
        <taxon>Eukaryota</taxon>
        <taxon>Amoebozoa</taxon>
        <taxon>Evosea</taxon>
        <taxon>Eumycetozoa</taxon>
        <taxon>Dictyostelia</taxon>
        <taxon>Acytosteliales</taxon>
        <taxon>Acytosteliaceae</taxon>
        <taxon>Heterostelium</taxon>
    </lineage>
</organism>
<gene>
    <name evidence="2" type="ORF">PPL_04530</name>
</gene>
<sequence>MILDGVKVNNNNNNNSNSSIYTYSSKLNMSEQDDLQFERLCRQKELLVLDSAIQQLTDELDDEIVKNLKKKVRELDNDAWIFEKKQHQTFTHYQNNNNNNTHSNSNNNNNGNRQLYIDQRLNQNNIRRY</sequence>
<proteinExistence type="predicted"/>
<keyword evidence="3" id="KW-1185">Reference proteome</keyword>
<feature type="region of interest" description="Disordered" evidence="1">
    <location>
        <begin position="94"/>
        <end position="113"/>
    </location>
</feature>
<evidence type="ECO:0000313" key="2">
    <source>
        <dbReference type="EMBL" id="EFA82835.1"/>
    </source>
</evidence>
<reference evidence="2 3" key="1">
    <citation type="journal article" date="2011" name="Genome Res.">
        <title>Phylogeny-wide analysis of social amoeba genomes highlights ancient origins for complex intercellular communication.</title>
        <authorList>
            <person name="Heidel A.J."/>
            <person name="Lawal H.M."/>
            <person name="Felder M."/>
            <person name="Schilde C."/>
            <person name="Helps N.R."/>
            <person name="Tunggal B."/>
            <person name="Rivero F."/>
            <person name="John U."/>
            <person name="Schleicher M."/>
            <person name="Eichinger L."/>
            <person name="Platzer M."/>
            <person name="Noegel A.A."/>
            <person name="Schaap P."/>
            <person name="Gloeckner G."/>
        </authorList>
    </citation>
    <scope>NUCLEOTIDE SEQUENCE [LARGE SCALE GENOMIC DNA]</scope>
    <source>
        <strain evidence="3">ATCC 26659 / Pp 5 / PN500</strain>
    </source>
</reference>
<accession>D3B7U2</accession>
<dbReference type="AlphaFoldDB" id="D3B7U2"/>
<protein>
    <submittedName>
        <fullName evidence="2">Uncharacterized protein</fullName>
    </submittedName>
</protein>
<evidence type="ECO:0000313" key="3">
    <source>
        <dbReference type="Proteomes" id="UP000001396"/>
    </source>
</evidence>
<dbReference type="EMBL" id="ADBJ01000018">
    <property type="protein sequence ID" value="EFA82835.1"/>
    <property type="molecule type" value="Genomic_DNA"/>
</dbReference>
<comment type="caution">
    <text evidence="2">The sequence shown here is derived from an EMBL/GenBank/DDBJ whole genome shotgun (WGS) entry which is preliminary data.</text>
</comment>